<gene>
    <name evidence="1" type="ORF">CEUSTIGMA_g11689.t1</name>
</gene>
<dbReference type="EMBL" id="BEGY01000121">
    <property type="protein sequence ID" value="GAX84266.1"/>
    <property type="molecule type" value="Genomic_DNA"/>
</dbReference>
<sequence>MLRSAFEVLSSTWRGVAFARQISETIKGLDTGNSAFYHHFFISRTTCQCSFDRKNSQLAASSSSESSLHLPLTFSSFNYYHGSFLLSHGYASTAPHFKTRSSALEAVAAGLVDPSSRILTHFKKNIDRRQLTARIMRRRNLIEVRDMIRLYINKLDTLHIAALLTKLQWLMKRVDTSSSAQEMNTAKECIQLLVPIMQRSIERMEGSRFQHVYRPDSAAACLWALAKLPPEILNLVPTAVLDGILGRAIFSANTLHDSAPRTMSLLLWSISKLSSSNKPLGSTSDGNTPTPASAAPLFPGISMPARDKAVSAVLSMTLSPQRMAPYLKQCSPAVLAQFSISLSSLGRMSDTIAQALSAGKKDVTVPLLAAIAAHLAEDEGVSAAEAMLTGAWKPEHLSHLMAAYADAGVRHDGLVQAVMVAAKVKLALFHPWALQQLRDSSKILGHKESIS</sequence>
<organism evidence="1 2">
    <name type="scientific">Chlamydomonas eustigma</name>
    <dbReference type="NCBI Taxonomy" id="1157962"/>
    <lineage>
        <taxon>Eukaryota</taxon>
        <taxon>Viridiplantae</taxon>
        <taxon>Chlorophyta</taxon>
        <taxon>core chlorophytes</taxon>
        <taxon>Chlorophyceae</taxon>
        <taxon>CS clade</taxon>
        <taxon>Chlamydomonadales</taxon>
        <taxon>Chlamydomonadaceae</taxon>
        <taxon>Chlamydomonas</taxon>
    </lineage>
</organism>
<protein>
    <submittedName>
        <fullName evidence="1">Uncharacterized protein</fullName>
    </submittedName>
</protein>
<comment type="caution">
    <text evidence="1">The sequence shown here is derived from an EMBL/GenBank/DDBJ whole genome shotgun (WGS) entry which is preliminary data.</text>
</comment>
<proteinExistence type="predicted"/>
<reference evidence="1 2" key="1">
    <citation type="submission" date="2017-08" db="EMBL/GenBank/DDBJ databases">
        <title>Acidophilic green algal genome provides insights into adaptation to an acidic environment.</title>
        <authorList>
            <person name="Hirooka S."/>
            <person name="Hirose Y."/>
            <person name="Kanesaki Y."/>
            <person name="Higuchi S."/>
            <person name="Fujiwara T."/>
            <person name="Onuma R."/>
            <person name="Era A."/>
            <person name="Ohbayashi R."/>
            <person name="Uzuka A."/>
            <person name="Nozaki H."/>
            <person name="Yoshikawa H."/>
            <person name="Miyagishima S.Y."/>
        </authorList>
    </citation>
    <scope>NUCLEOTIDE SEQUENCE [LARGE SCALE GENOMIC DNA]</scope>
    <source>
        <strain evidence="1 2">NIES-2499</strain>
    </source>
</reference>
<dbReference type="AlphaFoldDB" id="A0A250XMM2"/>
<accession>A0A250XMM2</accession>
<evidence type="ECO:0000313" key="1">
    <source>
        <dbReference type="EMBL" id="GAX84266.1"/>
    </source>
</evidence>
<dbReference type="OrthoDB" id="558720at2759"/>
<name>A0A250XMM2_9CHLO</name>
<dbReference type="Proteomes" id="UP000232323">
    <property type="component" value="Unassembled WGS sequence"/>
</dbReference>
<keyword evidence="2" id="KW-1185">Reference proteome</keyword>
<evidence type="ECO:0000313" key="2">
    <source>
        <dbReference type="Proteomes" id="UP000232323"/>
    </source>
</evidence>